<feature type="transmembrane region" description="Helical" evidence="1">
    <location>
        <begin position="297"/>
        <end position="318"/>
    </location>
</feature>
<dbReference type="PATRIC" id="fig|1276257.3.peg.101"/>
<feature type="transmembrane region" description="Helical" evidence="1">
    <location>
        <begin position="450"/>
        <end position="474"/>
    </location>
</feature>
<keyword evidence="1" id="KW-1133">Transmembrane helix</keyword>
<feature type="transmembrane region" description="Helical" evidence="1">
    <location>
        <begin position="270"/>
        <end position="291"/>
    </location>
</feature>
<dbReference type="HOGENOM" id="CLU_419101_0_0_14"/>
<dbReference type="AlphaFoldDB" id="W6A966"/>
<proteinExistence type="predicted"/>
<feature type="transmembrane region" description="Helical" evidence="1">
    <location>
        <begin position="45"/>
        <end position="70"/>
    </location>
</feature>
<dbReference type="RefSeq" id="WP_025250651.1">
    <property type="nucleotide sequence ID" value="NZ_CP006934.1"/>
</dbReference>
<protein>
    <recommendedName>
        <fullName evidence="4">Transmembrane protein</fullName>
    </recommendedName>
</protein>
<name>W6A966_9MOLU</name>
<dbReference type="OrthoDB" id="391558at2"/>
<feature type="transmembrane region" description="Helical" evidence="1">
    <location>
        <begin position="424"/>
        <end position="444"/>
    </location>
</feature>
<dbReference type="eggNOG" id="ENOG5033SM4">
    <property type="taxonomic scope" value="Bacteria"/>
</dbReference>
<dbReference type="EMBL" id="CP006934">
    <property type="protein sequence ID" value="AHI53511.1"/>
    <property type="molecule type" value="Genomic_DNA"/>
</dbReference>
<gene>
    <name evidence="2" type="ORF">SSABA_v1c00990</name>
</gene>
<dbReference type="KEGG" id="ssab:SSABA_v1c00990"/>
<feature type="transmembrane region" description="Helical" evidence="1">
    <location>
        <begin position="330"/>
        <end position="351"/>
    </location>
</feature>
<feature type="transmembrane region" description="Helical" evidence="1">
    <location>
        <begin position="12"/>
        <end position="33"/>
    </location>
</feature>
<evidence type="ECO:0000313" key="2">
    <source>
        <dbReference type="EMBL" id="AHI53511.1"/>
    </source>
</evidence>
<dbReference type="Proteomes" id="UP000019265">
    <property type="component" value="Chromosome"/>
</dbReference>
<accession>W6A966</accession>
<feature type="transmembrane region" description="Helical" evidence="1">
    <location>
        <begin position="495"/>
        <end position="517"/>
    </location>
</feature>
<evidence type="ECO:0000313" key="3">
    <source>
        <dbReference type="Proteomes" id="UP000019265"/>
    </source>
</evidence>
<feature type="transmembrane region" description="Helical" evidence="1">
    <location>
        <begin position="382"/>
        <end position="403"/>
    </location>
</feature>
<feature type="transmembrane region" description="Helical" evidence="1">
    <location>
        <begin position="98"/>
        <end position="116"/>
    </location>
</feature>
<evidence type="ECO:0000256" key="1">
    <source>
        <dbReference type="SAM" id="Phobius"/>
    </source>
</evidence>
<keyword evidence="1" id="KW-0472">Membrane</keyword>
<evidence type="ECO:0008006" key="4">
    <source>
        <dbReference type="Google" id="ProtNLM"/>
    </source>
</evidence>
<feature type="transmembrane region" description="Helical" evidence="1">
    <location>
        <begin position="181"/>
        <end position="203"/>
    </location>
</feature>
<feature type="transmembrane region" description="Helical" evidence="1">
    <location>
        <begin position="529"/>
        <end position="552"/>
    </location>
</feature>
<feature type="transmembrane region" description="Helical" evidence="1">
    <location>
        <begin position="145"/>
        <end position="169"/>
    </location>
</feature>
<keyword evidence="3" id="KW-1185">Reference proteome</keyword>
<keyword evidence="1" id="KW-0812">Transmembrane</keyword>
<feature type="transmembrane region" description="Helical" evidence="1">
    <location>
        <begin position="209"/>
        <end position="230"/>
    </location>
</feature>
<sequence>MVSTKHGITSTIVGTIISLFGALIQFLTLYFVLEKFGSTFNGFVKIATAIGALIGTADGALGIATTILLVKPIAQKDWITANEIFSTARKNYRKGAKLSVTLLLLSAIFYPIWVVISSSTTDFSEFFKHFGIVLNGNSNVTFAPYWQMLCIILLFGAKNLGSGVFFGVYENIITADSENAVRRIIILFTDIIVYSIFFYLLTFDSTDPIIPFLAMLIYSPLRGCLIMIYVKRTYVWIKFYPEFNNYKLKIAAKEISQSNLGTSVLMNTDILIAAVLLGLNASSVLSLYFVIAVNIRLIMTNFITSFREFFVVLVIKNGRIYWNSYSKYEIYTYIVGAFTFINMAILSPYLVSALYGNLMDAQIANSVGENIWTNSELILYRYVFYNPTFSMIFAGITTLAILCESQINIIQAKGRFAEVTKVQNFLGFTYIVLAFAVTALFAFLRVGGDQYLVLSLMMFMLLKLFFLFIRYSYLWFYVYRYGTYNSNIKNVIQNALILIVPIAIATTIQLTVIGRVIPLNLEHLRFLPLVGLFFTTVFCSIALIFLVAIILSPKMVVGIVRRLPILGERYRRRKEKERDERLSKNNISLADVNAKGNLIVQDYISINENEIEKELENQNLGKTQTTEAKKVYKLKG</sequence>
<dbReference type="STRING" id="1276257.SSABA_v1c00990"/>
<reference evidence="2 3" key="1">
    <citation type="journal article" date="2014" name="Genome Biol. Evol.">
        <title>Molecular evolution of the substrate utilization strategies and putative virulence factors in mosquito-associated Spiroplasma species.</title>
        <authorList>
            <person name="Chang T.H."/>
            <person name="Lo W.S."/>
            <person name="Ku C."/>
            <person name="Chen L.L."/>
            <person name="Kuo C.H."/>
        </authorList>
    </citation>
    <scope>NUCLEOTIDE SEQUENCE [LARGE SCALE GENOMIC DNA]</scope>
    <source>
        <strain evidence="2">Ar-1343</strain>
    </source>
</reference>
<organism evidence="2 3">
    <name type="scientific">Spiroplasma sabaudiense Ar-1343</name>
    <dbReference type="NCBI Taxonomy" id="1276257"/>
    <lineage>
        <taxon>Bacteria</taxon>
        <taxon>Bacillati</taxon>
        <taxon>Mycoplasmatota</taxon>
        <taxon>Mollicutes</taxon>
        <taxon>Entomoplasmatales</taxon>
        <taxon>Spiroplasmataceae</taxon>
        <taxon>Spiroplasma</taxon>
    </lineage>
</organism>